<reference evidence="2" key="2">
    <citation type="submission" date="2017-06" db="EMBL/GenBank/DDBJ databases">
        <title>WGS assembly of Brachypodium distachyon.</title>
        <authorList>
            <consortium name="The International Brachypodium Initiative"/>
            <person name="Lucas S."/>
            <person name="Harmon-Smith M."/>
            <person name="Lail K."/>
            <person name="Tice H."/>
            <person name="Grimwood J."/>
            <person name="Bruce D."/>
            <person name="Barry K."/>
            <person name="Shu S."/>
            <person name="Lindquist E."/>
            <person name="Wang M."/>
            <person name="Pitluck S."/>
            <person name="Vogel J.P."/>
            <person name="Garvin D.F."/>
            <person name="Mockler T.C."/>
            <person name="Schmutz J."/>
            <person name="Rokhsar D."/>
            <person name="Bevan M.W."/>
        </authorList>
    </citation>
    <scope>NUCLEOTIDE SEQUENCE</scope>
    <source>
        <strain evidence="2">Bd21</strain>
    </source>
</reference>
<sequence length="492" mass="54048">MLLTAHVATLAQLIWCAGGIITKIMRAAKTARQNKRECVHLASRVSVIAPVLHRLQQQDPEVAQSLVGLRDALNEAHDLVVTCGPKSQGKRETVRQFFGARRRAEQFKEVNRKIDSSLIPIALLTHISFMARLDRIISPNHVGVPTTTVVTAVVVPSPGSSSLQLLTCPPPQESAQVPVVSSSHVAAEMFTAAEIAMVTDNFAHVLIVSEDRGSGTVYYKGRLHDGQEVVVKRLENGWQGMEGAFVAELEILFPLHHDHIVCLIGWCAEEDKRMFVYDYKDVSNGTLGDHLRGGGLSWRMRIEALLGAARAINHLHCVTEQPIVHRNVSSSSILLDAFWTPRLSSFGTAVWQEGPSSTGEGQLVAEVVGTFGYVDPEYSRTNRVSAASDVYSFGKVMLETLTGWPPVKKGEDPMAWVECAFPIIENRKLQDVLLDSRLATELTPPQLEALQLVADTAARCLWQRQEHRPAMSSVVANLETALCSFIATRSSL</sequence>
<dbReference type="InterPro" id="IPR000719">
    <property type="entry name" value="Prot_kinase_dom"/>
</dbReference>
<dbReference type="EnsemblPlants" id="PNT63038">
    <property type="protein sequence ID" value="PNT63038"/>
    <property type="gene ID" value="BRADI_4g10630v3"/>
</dbReference>
<reference evidence="2 3" key="1">
    <citation type="journal article" date="2010" name="Nature">
        <title>Genome sequencing and analysis of the model grass Brachypodium distachyon.</title>
        <authorList>
            <consortium name="International Brachypodium Initiative"/>
        </authorList>
    </citation>
    <scope>NUCLEOTIDE SEQUENCE [LARGE SCALE GENOMIC DNA]</scope>
    <source>
        <strain evidence="2 3">Bd21</strain>
    </source>
</reference>
<dbReference type="OrthoDB" id="662593at2759"/>
<proteinExistence type="predicted"/>
<dbReference type="InterPro" id="IPR059179">
    <property type="entry name" value="MLKL-like_MCAfunc"/>
</dbReference>
<dbReference type="GO" id="GO:0007166">
    <property type="term" value="P:cell surface receptor signaling pathway"/>
    <property type="evidence" value="ECO:0007669"/>
    <property type="project" value="InterPro"/>
</dbReference>
<dbReference type="GO" id="GO:0004672">
    <property type="term" value="F:protein kinase activity"/>
    <property type="evidence" value="ECO:0000318"/>
    <property type="project" value="GO_Central"/>
</dbReference>
<dbReference type="Gene3D" id="1.20.930.20">
    <property type="entry name" value="Adaptor protein Cbl, N-terminal domain"/>
    <property type="match status" value="1"/>
</dbReference>
<dbReference type="SUPFAM" id="SSF56112">
    <property type="entry name" value="Protein kinase-like (PK-like)"/>
    <property type="match status" value="1"/>
</dbReference>
<dbReference type="Proteomes" id="UP000008810">
    <property type="component" value="Chromosome 4"/>
</dbReference>
<dbReference type="Pfam" id="PF22215">
    <property type="entry name" value="MLKL_N"/>
    <property type="match status" value="1"/>
</dbReference>
<dbReference type="PROSITE" id="PS50011">
    <property type="entry name" value="PROTEIN_KINASE_DOM"/>
    <property type="match status" value="1"/>
</dbReference>
<dbReference type="Gene3D" id="1.10.510.10">
    <property type="entry name" value="Transferase(Phosphotransferase) domain 1"/>
    <property type="match status" value="1"/>
</dbReference>
<dbReference type="AlphaFoldDB" id="A0A2K2CLY4"/>
<dbReference type="EMBL" id="CM000883">
    <property type="protein sequence ID" value="PNT63038.1"/>
    <property type="molecule type" value="Genomic_DNA"/>
</dbReference>
<evidence type="ECO:0000313" key="3">
    <source>
        <dbReference type="EnsemblPlants" id="PNT63038"/>
    </source>
</evidence>
<evidence type="ECO:0000313" key="2">
    <source>
        <dbReference type="EMBL" id="PNT63038.1"/>
    </source>
</evidence>
<gene>
    <name evidence="3" type="primary">LOC100838323</name>
    <name evidence="2" type="ORF">BRADI_4g10630v3</name>
</gene>
<dbReference type="CDD" id="cd21037">
    <property type="entry name" value="MLKL_NTD"/>
    <property type="match status" value="1"/>
</dbReference>
<dbReference type="Gramene" id="PNT63038">
    <property type="protein sequence ID" value="PNT63038"/>
    <property type="gene ID" value="BRADI_4g10630v3"/>
</dbReference>
<dbReference type="PANTHER" id="PTHR46146">
    <property type="entry name" value="SERINE/THREONINE-PROTEIN KINASE-LIKE PROTEIN CCR4"/>
    <property type="match status" value="1"/>
</dbReference>
<dbReference type="ExpressionAtlas" id="A0A2K2CLY4">
    <property type="expression patterns" value="baseline"/>
</dbReference>
<accession>A0A2K2CLY4</accession>
<dbReference type="InterPro" id="IPR036537">
    <property type="entry name" value="Adaptor_Cbl_N_dom_sf"/>
</dbReference>
<protein>
    <recommendedName>
        <fullName evidence="1">Protein kinase domain-containing protein</fullName>
    </recommendedName>
</protein>
<name>A0A2K2CLY4_BRADI</name>
<dbReference type="Gene3D" id="3.30.200.20">
    <property type="entry name" value="Phosphorylase Kinase, domain 1"/>
    <property type="match status" value="1"/>
</dbReference>
<keyword evidence="4" id="KW-1185">Reference proteome</keyword>
<evidence type="ECO:0000313" key="4">
    <source>
        <dbReference type="Proteomes" id="UP000008810"/>
    </source>
</evidence>
<dbReference type="GO" id="GO:0005524">
    <property type="term" value="F:ATP binding"/>
    <property type="evidence" value="ECO:0007669"/>
    <property type="project" value="InterPro"/>
</dbReference>
<organism evidence="2">
    <name type="scientific">Brachypodium distachyon</name>
    <name type="common">Purple false brome</name>
    <name type="synonym">Trachynia distachya</name>
    <dbReference type="NCBI Taxonomy" id="15368"/>
    <lineage>
        <taxon>Eukaryota</taxon>
        <taxon>Viridiplantae</taxon>
        <taxon>Streptophyta</taxon>
        <taxon>Embryophyta</taxon>
        <taxon>Tracheophyta</taxon>
        <taxon>Spermatophyta</taxon>
        <taxon>Magnoliopsida</taxon>
        <taxon>Liliopsida</taxon>
        <taxon>Poales</taxon>
        <taxon>Poaceae</taxon>
        <taxon>BOP clade</taxon>
        <taxon>Pooideae</taxon>
        <taxon>Stipodae</taxon>
        <taxon>Brachypodieae</taxon>
        <taxon>Brachypodium</taxon>
    </lineage>
</organism>
<dbReference type="InterPro" id="IPR011009">
    <property type="entry name" value="Kinase-like_dom_sf"/>
</dbReference>
<evidence type="ECO:0000259" key="1">
    <source>
        <dbReference type="PROSITE" id="PS50011"/>
    </source>
</evidence>
<dbReference type="InterPro" id="IPR054000">
    <property type="entry name" value="MLKL_N"/>
</dbReference>
<dbReference type="Pfam" id="PF00069">
    <property type="entry name" value="Pkinase"/>
    <property type="match status" value="1"/>
</dbReference>
<reference evidence="3" key="3">
    <citation type="submission" date="2018-08" db="UniProtKB">
        <authorList>
            <consortium name="EnsemblPlants"/>
        </authorList>
    </citation>
    <scope>IDENTIFICATION</scope>
    <source>
        <strain evidence="3">cv. Bd21</strain>
    </source>
</reference>
<feature type="domain" description="Protein kinase" evidence="1">
    <location>
        <begin position="203"/>
        <end position="482"/>
    </location>
</feature>
<dbReference type="PANTHER" id="PTHR46146:SF17">
    <property type="entry name" value="PROTEIN KINASE DOMAIN-CONTAINING PROTEIN"/>
    <property type="match status" value="1"/>
</dbReference>